<dbReference type="Gene3D" id="1.10.10.10">
    <property type="entry name" value="Winged helix-like DNA-binding domain superfamily/Winged helix DNA-binding domain"/>
    <property type="match status" value="1"/>
</dbReference>
<dbReference type="PROSITE" id="PS00622">
    <property type="entry name" value="HTH_LUXR_1"/>
    <property type="match status" value="1"/>
</dbReference>
<dbReference type="PRINTS" id="PR00038">
    <property type="entry name" value="HTHLUXR"/>
</dbReference>
<keyword evidence="2" id="KW-0067">ATP-binding</keyword>
<dbReference type="PANTHER" id="PTHR16305">
    <property type="entry name" value="TESTICULAR SOLUBLE ADENYLYL CYCLASE"/>
    <property type="match status" value="1"/>
</dbReference>
<dbReference type="Gene3D" id="3.40.50.300">
    <property type="entry name" value="P-loop containing nucleotide triphosphate hydrolases"/>
    <property type="match status" value="1"/>
</dbReference>
<evidence type="ECO:0000313" key="5">
    <source>
        <dbReference type="Proteomes" id="UP000596130"/>
    </source>
</evidence>
<dbReference type="InterPro" id="IPR036388">
    <property type="entry name" value="WH-like_DNA-bd_sf"/>
</dbReference>
<dbReference type="RefSeq" id="WP_198504606.1">
    <property type="nucleotide sequence ID" value="NZ_CP065959.1"/>
</dbReference>
<dbReference type="GO" id="GO:0005524">
    <property type="term" value="F:ATP binding"/>
    <property type="evidence" value="ECO:0007669"/>
    <property type="project" value="UniProtKB-KW"/>
</dbReference>
<gene>
    <name evidence="4" type="ORF">I8755_35420</name>
</gene>
<dbReference type="InterPro" id="IPR011990">
    <property type="entry name" value="TPR-like_helical_dom_sf"/>
</dbReference>
<name>A0A7T4PMY1_9ACTN</name>
<dbReference type="PANTHER" id="PTHR16305:SF35">
    <property type="entry name" value="TRANSCRIPTIONAL ACTIVATOR DOMAIN"/>
    <property type="match status" value="1"/>
</dbReference>
<dbReference type="GO" id="GO:0004016">
    <property type="term" value="F:adenylate cyclase activity"/>
    <property type="evidence" value="ECO:0007669"/>
    <property type="project" value="TreeGrafter"/>
</dbReference>
<dbReference type="InterPro" id="IPR041664">
    <property type="entry name" value="AAA_16"/>
</dbReference>
<accession>A0A7T4PMY1</accession>
<dbReference type="GO" id="GO:0003677">
    <property type="term" value="F:DNA binding"/>
    <property type="evidence" value="ECO:0007669"/>
    <property type="project" value="InterPro"/>
</dbReference>
<dbReference type="SUPFAM" id="SSF46894">
    <property type="entry name" value="C-terminal effector domain of the bipartite response regulators"/>
    <property type="match status" value="1"/>
</dbReference>
<evidence type="ECO:0000313" key="4">
    <source>
        <dbReference type="EMBL" id="QQC93043.1"/>
    </source>
</evidence>
<reference evidence="4 5" key="1">
    <citation type="submission" date="2020-12" db="EMBL/GenBank/DDBJ databases">
        <title>Identification and biosynthesis of polyene macrolides produced by Streptomyces alfalfae Men-myco-93-63.</title>
        <authorList>
            <person name="Liu D."/>
            <person name="Li Y."/>
            <person name="Liu L."/>
            <person name="Han X."/>
            <person name="Shen F."/>
        </authorList>
    </citation>
    <scope>NUCLEOTIDE SEQUENCE [LARGE SCALE GENOMIC DNA]</scope>
    <source>
        <strain evidence="4 5">Men-myco-93-63</strain>
    </source>
</reference>
<dbReference type="GO" id="GO:0005737">
    <property type="term" value="C:cytoplasm"/>
    <property type="evidence" value="ECO:0007669"/>
    <property type="project" value="TreeGrafter"/>
</dbReference>
<evidence type="ECO:0000259" key="3">
    <source>
        <dbReference type="PROSITE" id="PS50043"/>
    </source>
</evidence>
<protein>
    <submittedName>
        <fullName evidence="4">AAA family ATPase</fullName>
    </submittedName>
</protein>
<dbReference type="Proteomes" id="UP000596130">
    <property type="component" value="Chromosome"/>
</dbReference>
<dbReference type="SUPFAM" id="SSF52540">
    <property type="entry name" value="P-loop containing nucleoside triphosphate hydrolases"/>
    <property type="match status" value="1"/>
</dbReference>
<evidence type="ECO:0000256" key="2">
    <source>
        <dbReference type="ARBA" id="ARBA00022840"/>
    </source>
</evidence>
<dbReference type="Pfam" id="PF13191">
    <property type="entry name" value="AAA_16"/>
    <property type="match status" value="1"/>
</dbReference>
<organism evidence="4 5">
    <name type="scientific">Streptomyces alfalfae</name>
    <dbReference type="NCBI Taxonomy" id="1642299"/>
    <lineage>
        <taxon>Bacteria</taxon>
        <taxon>Bacillati</taxon>
        <taxon>Actinomycetota</taxon>
        <taxon>Actinomycetes</taxon>
        <taxon>Kitasatosporales</taxon>
        <taxon>Streptomycetaceae</taxon>
        <taxon>Streptomyces</taxon>
    </lineage>
</organism>
<dbReference type="InterPro" id="IPR016032">
    <property type="entry name" value="Sig_transdc_resp-reg_C-effctor"/>
</dbReference>
<dbReference type="EMBL" id="CP065959">
    <property type="protein sequence ID" value="QQC93043.1"/>
    <property type="molecule type" value="Genomic_DNA"/>
</dbReference>
<keyword evidence="1" id="KW-0547">Nucleotide-binding</keyword>
<proteinExistence type="predicted"/>
<feature type="domain" description="HTH luxR-type" evidence="3">
    <location>
        <begin position="832"/>
        <end position="894"/>
    </location>
</feature>
<sequence>MARQDERSTIDQLMAAAAAGQGGALVVAGEAGIGKSALLDTAMDSLDGYTVLRTDGAEFEQELLYAALYQLCAPLLDLRAKLPPVQREALEAVFGLGPQTSPEPLTVGLAVLGLLHEMARKRPVCCVIDDAQWIDDASRQVLVFVARRIESERIAMVFVARDAASVPGLAALPRLPLTGLPEEDARRLLGTVVRSGLDAELVERILAEAAGNPLALLEFAHDDGPFALPRVRPSLPHVGTALKSQFVHRFEQLPSDTQPLVVLAAAEPVGDLALLRRAAELLEMDPAALSVAEDAGLLTLGPRLTFRHPLVRSALYASATPGLRRRVHGALAEATDPATDADRRAWHRAHATVDADEGVAAELERSSERARMRGGFSAAAAFMERAAQLTPEAGSRAGRLIAAARLHLQAGSPRAARALISKAEPGLEDSRHTQARLLRARIDFQLGHTPQATAALIGLATQLPGEQASEVYLEAIASIMFNDNQPGLLKTLGAAVQEQGRPRDASPADLLLHALLDQIRLPVEQAVPAMREAVTACRTAADSATGHWRMNLACQLAIDLRDDAILREMTDQQVRAARSQGSLATLPQALRYQAISRIAGGGLNEAACVLAEAHALDEAAGSMRVVGVDLVLAAFRGDVCHYRELKKLTGADGRPNETVGEQYARAVLYNGLGNHEAALQAALASQSRHRAGSYTLWAVYPELVEAAARVGRPQEAADAARLLERLARAHPAPWAVAQWLQARALLGEGENCDMLYREAIDHYAKTGVHIHHARTRLTYGEWLDREGRTAEARTELRAAYEMLSSMGVDAFAERAARKLRAAGEKPRPQDTDDDPLGVLTARERLIVGKVAAGASSREVAAALFLSPRTIDTHLHNAYRKLGISSRRQLRELSG</sequence>
<dbReference type="GO" id="GO:0006355">
    <property type="term" value="P:regulation of DNA-templated transcription"/>
    <property type="evidence" value="ECO:0007669"/>
    <property type="project" value="InterPro"/>
</dbReference>
<evidence type="ECO:0000256" key="1">
    <source>
        <dbReference type="ARBA" id="ARBA00022741"/>
    </source>
</evidence>
<dbReference type="Gene3D" id="1.25.40.10">
    <property type="entry name" value="Tetratricopeptide repeat domain"/>
    <property type="match status" value="1"/>
</dbReference>
<dbReference type="InterPro" id="IPR000792">
    <property type="entry name" value="Tscrpt_reg_LuxR_C"/>
</dbReference>
<dbReference type="Pfam" id="PF00196">
    <property type="entry name" value="GerE"/>
    <property type="match status" value="1"/>
</dbReference>
<dbReference type="PROSITE" id="PS50043">
    <property type="entry name" value="HTH_LUXR_2"/>
    <property type="match status" value="1"/>
</dbReference>
<dbReference type="InterPro" id="IPR027417">
    <property type="entry name" value="P-loop_NTPase"/>
</dbReference>
<dbReference type="AlphaFoldDB" id="A0A7T4PMY1"/>
<dbReference type="SMART" id="SM00421">
    <property type="entry name" value="HTH_LUXR"/>
    <property type="match status" value="1"/>
</dbReference>
<dbReference type="CDD" id="cd06170">
    <property type="entry name" value="LuxR_C_like"/>
    <property type="match status" value="1"/>
</dbReference>